<sequence length="78" mass="8285">MSIVTSIINFFKRAPSTANAVAVFNKAIAELDAVVEHHTLKAELLDAEIAVKVAAQTVAKEAAADADKIAKRVRKLVA</sequence>
<protein>
    <submittedName>
        <fullName evidence="1">Uncharacterized protein</fullName>
    </submittedName>
</protein>
<dbReference type="EMBL" id="KM199771">
    <property type="protein sequence ID" value="AIK68495.1"/>
    <property type="molecule type" value="Genomic_DNA"/>
</dbReference>
<reference evidence="1 2" key="1">
    <citation type="submission" date="2014-07" db="EMBL/GenBank/DDBJ databases">
        <title>Genomic characterization of two T7-like Mesorhizobium loti phages vB_MloP_Lo5R7ANS and vB_MloP_Cp1R7ANS-C2.</title>
        <authorList>
            <person name="Halmillawewa A.P."/>
            <person name="Perry B."/>
            <person name="Gavard R."/>
            <person name="Yost C.K."/>
            <person name="Hynes M.F."/>
        </authorList>
    </citation>
    <scope>NUCLEOTIDE SEQUENCE [LARGE SCALE GENOMIC DNA]</scope>
</reference>
<evidence type="ECO:0000313" key="1">
    <source>
        <dbReference type="EMBL" id="AIK68495.1"/>
    </source>
</evidence>
<keyword evidence="2" id="KW-1185">Reference proteome</keyword>
<dbReference type="GeneID" id="22109832"/>
<organism evidence="1 2">
    <name type="scientific">Mesorhizobium phage vB_MloP_Lo5R7ANS</name>
    <dbReference type="NCBI Taxonomy" id="1527771"/>
    <lineage>
        <taxon>Viruses</taxon>
        <taxon>Duplodnaviria</taxon>
        <taxon>Heunggongvirae</taxon>
        <taxon>Uroviricota</taxon>
        <taxon>Caudoviricetes</taxon>
        <taxon>Autographivirales</taxon>
        <taxon>Pairvirus</taxon>
        <taxon>Pairvirus Lo5R7ANS</taxon>
    </lineage>
</organism>
<gene>
    <name evidence="1" type="ORF">Lo5R7ANS_25</name>
</gene>
<evidence type="ECO:0000313" key="2">
    <source>
        <dbReference type="Proteomes" id="UP000201609"/>
    </source>
</evidence>
<dbReference type="KEGG" id="vg:22109832"/>
<name>A0A076YM57_9CAUD</name>
<dbReference type="RefSeq" id="YP_009100072.1">
    <property type="nucleotide sequence ID" value="NC_025431.1"/>
</dbReference>
<dbReference type="Proteomes" id="UP000201609">
    <property type="component" value="Segment"/>
</dbReference>
<proteinExistence type="predicted"/>
<accession>A0A076YM57</accession>